<dbReference type="HAMAP" id="MF_00392">
    <property type="entry name" value="LpxB"/>
    <property type="match status" value="1"/>
</dbReference>
<keyword evidence="13" id="KW-1185">Reference proteome</keyword>
<keyword evidence="9 11" id="KW-0443">Lipid metabolism</keyword>
<comment type="similarity">
    <text evidence="2 11">Belongs to the LpxB family.</text>
</comment>
<evidence type="ECO:0000313" key="13">
    <source>
        <dbReference type="Proteomes" id="UP000826722"/>
    </source>
</evidence>
<dbReference type="PANTHER" id="PTHR30372:SF4">
    <property type="entry name" value="LIPID-A-DISACCHARIDE SYNTHASE, MITOCHONDRIAL-RELATED"/>
    <property type="match status" value="1"/>
</dbReference>
<evidence type="ECO:0000256" key="4">
    <source>
        <dbReference type="ARBA" id="ARBA00020902"/>
    </source>
</evidence>
<gene>
    <name evidence="11 12" type="primary">lpxB</name>
    <name evidence="12" type="ORF">ZMTM_13070</name>
</gene>
<evidence type="ECO:0000256" key="3">
    <source>
        <dbReference type="ARBA" id="ARBA00012687"/>
    </source>
</evidence>
<dbReference type="EC" id="2.4.1.182" evidence="3 11"/>
<dbReference type="GO" id="GO:0016020">
    <property type="term" value="C:membrane"/>
    <property type="evidence" value="ECO:0007669"/>
    <property type="project" value="GOC"/>
</dbReference>
<comment type="pathway">
    <text evidence="11">Bacterial outer membrane biogenesis; LPS lipid A biosynthesis.</text>
</comment>
<dbReference type="GO" id="GO:0009245">
    <property type="term" value="P:lipid A biosynthetic process"/>
    <property type="evidence" value="ECO:0007669"/>
    <property type="project" value="UniProtKB-UniRule"/>
</dbReference>
<dbReference type="EMBL" id="AP024110">
    <property type="protein sequence ID" value="BCM25048.1"/>
    <property type="molecule type" value="Genomic_DNA"/>
</dbReference>
<comment type="function">
    <text evidence="1 11">Condensation of UDP-2,3-diacylglucosamine and 2,3-diacylglucosamine-1-phosphate to form lipid A disaccharide, a precursor of lipid A, a phosphorylated glycolipid that anchors the lipopolysaccharide to the outer membrane of the cell.</text>
</comment>
<accession>A0A8D5K0S9</accession>
<reference evidence="12" key="1">
    <citation type="journal article" date="2021" name="Arch. Microbiol.">
        <title>Methyloradius palustris gen. nov., sp. nov., a methanol-oxidizing bacterium isolated from snow.</title>
        <authorList>
            <person name="Miyadera T."/>
            <person name="Kojima H."/>
            <person name="Fukui M."/>
        </authorList>
    </citation>
    <scope>NUCLEOTIDE SEQUENCE</scope>
    <source>
        <strain evidence="12">Zm11</strain>
    </source>
</reference>
<proteinExistence type="inferred from homology"/>
<evidence type="ECO:0000256" key="1">
    <source>
        <dbReference type="ARBA" id="ARBA00002056"/>
    </source>
</evidence>
<dbReference type="PANTHER" id="PTHR30372">
    <property type="entry name" value="LIPID-A-DISACCHARIDE SYNTHASE"/>
    <property type="match status" value="1"/>
</dbReference>
<keyword evidence="8 11" id="KW-0808">Transferase</keyword>
<dbReference type="GO" id="GO:0005543">
    <property type="term" value="F:phospholipid binding"/>
    <property type="evidence" value="ECO:0007669"/>
    <property type="project" value="TreeGrafter"/>
</dbReference>
<dbReference type="UniPathway" id="UPA00973"/>
<dbReference type="RefSeq" id="WP_221763177.1">
    <property type="nucleotide sequence ID" value="NZ_AP024110.1"/>
</dbReference>
<keyword evidence="6 11" id="KW-0441">Lipid A biosynthesis</keyword>
<sequence length="379" mass="42690">MPTIGIVAGEASGDLLGSHLIRALKKHRPDLEFIGIAGPKMISEGATSLFPIEKLSVRGYVEVLRHLPGLLKIRKQVFKSILNSRPDLFIGIDAPDFNFALERKLKRKGIKTIHYVSPSIWAWRKGRIGKIRRAVSHVLALFPFESAIYEDAGIPVSYVGHPLADIIPIEPNKADAREQLKLKSHQLVIAMLPGSRQSEVKQLADLFVKTARQMLDVMPEIQFLVPLITRETRKIFEQAIYENQGEEQLPIQILFGHAHLAMEAADAVIVASGTATLEAALYKRPMVITYRMPWLSWQILKRMNYLPYVGLPNVLAGRFVVPELLQNEATPEKIADATIKLLEDKTLVEEIRKEFTDIHHRLRQNTEEKAAAAILAYLQ</sequence>
<dbReference type="Pfam" id="PF02684">
    <property type="entry name" value="LpxB"/>
    <property type="match status" value="1"/>
</dbReference>
<dbReference type="InterPro" id="IPR003835">
    <property type="entry name" value="Glyco_trans_19"/>
</dbReference>
<keyword evidence="7 11" id="KW-0328">Glycosyltransferase</keyword>
<dbReference type="KEGG" id="mpau:ZMTM_13070"/>
<evidence type="ECO:0000256" key="11">
    <source>
        <dbReference type="HAMAP-Rule" id="MF_00392"/>
    </source>
</evidence>
<evidence type="ECO:0000256" key="10">
    <source>
        <dbReference type="ARBA" id="ARBA00048975"/>
    </source>
</evidence>
<evidence type="ECO:0000313" key="12">
    <source>
        <dbReference type="EMBL" id="BCM25048.1"/>
    </source>
</evidence>
<dbReference type="NCBIfam" id="TIGR00215">
    <property type="entry name" value="lpxB"/>
    <property type="match status" value="1"/>
</dbReference>
<evidence type="ECO:0000256" key="8">
    <source>
        <dbReference type="ARBA" id="ARBA00022679"/>
    </source>
</evidence>
<evidence type="ECO:0000256" key="9">
    <source>
        <dbReference type="ARBA" id="ARBA00023098"/>
    </source>
</evidence>
<dbReference type="AlphaFoldDB" id="A0A8D5K0S9"/>
<comment type="catalytic activity">
    <reaction evidence="10 11">
        <text>a lipid X + a UDP-2-N,3-O-bis[(3R)-3-hydroxyacyl]-alpha-D-glucosamine = a lipid A disaccharide + UDP + H(+)</text>
        <dbReference type="Rhea" id="RHEA:67828"/>
        <dbReference type="ChEBI" id="CHEBI:15378"/>
        <dbReference type="ChEBI" id="CHEBI:58223"/>
        <dbReference type="ChEBI" id="CHEBI:137748"/>
        <dbReference type="ChEBI" id="CHEBI:176338"/>
        <dbReference type="ChEBI" id="CHEBI:176343"/>
        <dbReference type="EC" id="2.4.1.182"/>
    </reaction>
</comment>
<name>A0A8D5K0S9_9PROT</name>
<evidence type="ECO:0000256" key="2">
    <source>
        <dbReference type="ARBA" id="ARBA00007868"/>
    </source>
</evidence>
<evidence type="ECO:0000256" key="6">
    <source>
        <dbReference type="ARBA" id="ARBA00022556"/>
    </source>
</evidence>
<evidence type="ECO:0000256" key="5">
    <source>
        <dbReference type="ARBA" id="ARBA00022516"/>
    </source>
</evidence>
<keyword evidence="5 11" id="KW-0444">Lipid biosynthesis</keyword>
<dbReference type="SUPFAM" id="SSF53756">
    <property type="entry name" value="UDP-Glycosyltransferase/glycogen phosphorylase"/>
    <property type="match status" value="1"/>
</dbReference>
<dbReference type="GO" id="GO:0008915">
    <property type="term" value="F:lipid-A-disaccharide synthase activity"/>
    <property type="evidence" value="ECO:0007669"/>
    <property type="project" value="UniProtKB-UniRule"/>
</dbReference>
<dbReference type="Proteomes" id="UP000826722">
    <property type="component" value="Chromosome"/>
</dbReference>
<organism evidence="12 13">
    <name type="scientific">Methyloradius palustris</name>
    <dbReference type="NCBI Taxonomy" id="2778876"/>
    <lineage>
        <taxon>Bacteria</taxon>
        <taxon>Pseudomonadati</taxon>
        <taxon>Pseudomonadota</taxon>
        <taxon>Betaproteobacteria</taxon>
        <taxon>Nitrosomonadales</taxon>
        <taxon>Methylophilaceae</taxon>
        <taxon>Methyloradius</taxon>
    </lineage>
</organism>
<protein>
    <recommendedName>
        <fullName evidence="4 11">Lipid-A-disaccharide synthase</fullName>
        <ecNumber evidence="3 11">2.4.1.182</ecNumber>
    </recommendedName>
</protein>
<evidence type="ECO:0000256" key="7">
    <source>
        <dbReference type="ARBA" id="ARBA00022676"/>
    </source>
</evidence>